<dbReference type="EMBL" id="GBXM01008998">
    <property type="protein sequence ID" value="JAH99579.1"/>
    <property type="molecule type" value="Transcribed_RNA"/>
</dbReference>
<accession>A0A0E9XAC9</accession>
<sequence>MNYAALTFNTKKPKVRRNKREVEKVTVYSDMRCSDRE</sequence>
<organism evidence="1">
    <name type="scientific">Anguilla anguilla</name>
    <name type="common">European freshwater eel</name>
    <name type="synonym">Muraena anguilla</name>
    <dbReference type="NCBI Taxonomy" id="7936"/>
    <lineage>
        <taxon>Eukaryota</taxon>
        <taxon>Metazoa</taxon>
        <taxon>Chordata</taxon>
        <taxon>Craniata</taxon>
        <taxon>Vertebrata</taxon>
        <taxon>Euteleostomi</taxon>
        <taxon>Actinopterygii</taxon>
        <taxon>Neopterygii</taxon>
        <taxon>Teleostei</taxon>
        <taxon>Anguilliformes</taxon>
        <taxon>Anguillidae</taxon>
        <taxon>Anguilla</taxon>
    </lineage>
</organism>
<name>A0A0E9XAC9_ANGAN</name>
<evidence type="ECO:0000313" key="1">
    <source>
        <dbReference type="EMBL" id="JAH99579.1"/>
    </source>
</evidence>
<reference evidence="1" key="1">
    <citation type="submission" date="2014-11" db="EMBL/GenBank/DDBJ databases">
        <authorList>
            <person name="Amaro Gonzalez C."/>
        </authorList>
    </citation>
    <scope>NUCLEOTIDE SEQUENCE</scope>
</reference>
<dbReference type="AlphaFoldDB" id="A0A0E9XAC9"/>
<reference evidence="1" key="2">
    <citation type="journal article" date="2015" name="Fish Shellfish Immunol.">
        <title>Early steps in the European eel (Anguilla anguilla)-Vibrio vulnificus interaction in the gills: Role of the RtxA13 toxin.</title>
        <authorList>
            <person name="Callol A."/>
            <person name="Pajuelo D."/>
            <person name="Ebbesson L."/>
            <person name="Teles M."/>
            <person name="MacKenzie S."/>
            <person name="Amaro C."/>
        </authorList>
    </citation>
    <scope>NUCLEOTIDE SEQUENCE</scope>
</reference>
<protein>
    <submittedName>
        <fullName evidence="1">Uncharacterized protein</fullName>
    </submittedName>
</protein>
<proteinExistence type="predicted"/>